<dbReference type="Proteomes" id="UP000515121">
    <property type="component" value="Unplaced"/>
</dbReference>
<proteinExistence type="predicted"/>
<organism evidence="1 2">
    <name type="scientific">Durio zibethinus</name>
    <name type="common">Durian</name>
    <dbReference type="NCBI Taxonomy" id="66656"/>
    <lineage>
        <taxon>Eukaryota</taxon>
        <taxon>Viridiplantae</taxon>
        <taxon>Streptophyta</taxon>
        <taxon>Embryophyta</taxon>
        <taxon>Tracheophyta</taxon>
        <taxon>Spermatophyta</taxon>
        <taxon>Magnoliopsida</taxon>
        <taxon>eudicotyledons</taxon>
        <taxon>Gunneridae</taxon>
        <taxon>Pentapetalae</taxon>
        <taxon>rosids</taxon>
        <taxon>malvids</taxon>
        <taxon>Malvales</taxon>
        <taxon>Malvaceae</taxon>
        <taxon>Helicteroideae</taxon>
        <taxon>Durio</taxon>
    </lineage>
</organism>
<dbReference type="OrthoDB" id="1752304at2759"/>
<keyword evidence="1" id="KW-1185">Reference proteome</keyword>
<dbReference type="PANTHER" id="PTHR45287:SF4">
    <property type="entry name" value="OS03G0691500 PROTEIN"/>
    <property type="match status" value="1"/>
</dbReference>
<name>A0A6P6BAI7_DURZI</name>
<dbReference type="InterPro" id="IPR040262">
    <property type="entry name" value="At4g38062-like"/>
</dbReference>
<sequence length="147" mass="17513">MQKELERCKERVEEASRCQIHLEEQALQMETSRSQNELEEQAAHIKIEFGESLGRTVGLRQKEPDRYNEMFEEPPRCLLQLEEQISQIDRDSERKLTEVHNALEKAYSELVEKICEGHEIEFELWIWKSIAERLKVELEESQELVKN</sequence>
<dbReference type="PANTHER" id="PTHR45287">
    <property type="entry name" value="OS03G0691500 PROTEIN"/>
    <property type="match status" value="1"/>
</dbReference>
<accession>A0A6P6BAI7</accession>
<evidence type="ECO:0000313" key="2">
    <source>
        <dbReference type="RefSeq" id="XP_022774110.1"/>
    </source>
</evidence>
<dbReference type="RefSeq" id="XP_022774110.1">
    <property type="nucleotide sequence ID" value="XM_022918375.1"/>
</dbReference>
<protein>
    <submittedName>
        <fullName evidence="2">Uncharacterized protein At4g38062-like</fullName>
    </submittedName>
</protein>
<evidence type="ECO:0000313" key="1">
    <source>
        <dbReference type="Proteomes" id="UP000515121"/>
    </source>
</evidence>
<gene>
    <name evidence="2" type="primary">LOC111316421</name>
</gene>
<dbReference type="AlphaFoldDB" id="A0A6P6BAI7"/>
<reference evidence="2" key="1">
    <citation type="submission" date="2025-08" db="UniProtKB">
        <authorList>
            <consortium name="RefSeq"/>
        </authorList>
    </citation>
    <scope>IDENTIFICATION</scope>
    <source>
        <tissue evidence="2">Fruit stalk</tissue>
    </source>
</reference>
<dbReference type="KEGG" id="dzi:111316421"/>
<dbReference type="GeneID" id="111316421"/>